<evidence type="ECO:0000313" key="2">
    <source>
        <dbReference type="Proteomes" id="UP000789396"/>
    </source>
</evidence>
<sequence length="52" mass="6023">KPGVKWFNRFLKDYNLIPKYLRKMSAVYGVVAHKAKNMAHAYTIAGECLRHS</sequence>
<gene>
    <name evidence="1" type="ORF">RFULGI_LOCUS19778</name>
</gene>
<dbReference type="Proteomes" id="UP000789396">
    <property type="component" value="Unassembled WGS sequence"/>
</dbReference>
<feature type="non-terminal residue" evidence="1">
    <location>
        <position position="1"/>
    </location>
</feature>
<comment type="caution">
    <text evidence="1">The sequence shown here is derived from an EMBL/GenBank/DDBJ whole genome shotgun (WGS) entry which is preliminary data.</text>
</comment>
<keyword evidence="2" id="KW-1185">Reference proteome</keyword>
<dbReference type="AlphaFoldDB" id="A0A9N9PAR8"/>
<dbReference type="OrthoDB" id="2373244at2759"/>
<feature type="non-terminal residue" evidence="1">
    <location>
        <position position="52"/>
    </location>
</feature>
<evidence type="ECO:0000313" key="1">
    <source>
        <dbReference type="EMBL" id="CAG8822631.1"/>
    </source>
</evidence>
<organism evidence="1 2">
    <name type="scientific">Racocetra fulgida</name>
    <dbReference type="NCBI Taxonomy" id="60492"/>
    <lineage>
        <taxon>Eukaryota</taxon>
        <taxon>Fungi</taxon>
        <taxon>Fungi incertae sedis</taxon>
        <taxon>Mucoromycota</taxon>
        <taxon>Glomeromycotina</taxon>
        <taxon>Glomeromycetes</taxon>
        <taxon>Diversisporales</taxon>
        <taxon>Gigasporaceae</taxon>
        <taxon>Racocetra</taxon>
    </lineage>
</organism>
<name>A0A9N9PAR8_9GLOM</name>
<reference evidence="1" key="1">
    <citation type="submission" date="2021-06" db="EMBL/GenBank/DDBJ databases">
        <authorList>
            <person name="Kallberg Y."/>
            <person name="Tangrot J."/>
            <person name="Rosling A."/>
        </authorList>
    </citation>
    <scope>NUCLEOTIDE SEQUENCE</scope>
    <source>
        <strain evidence="1">IN212</strain>
    </source>
</reference>
<proteinExistence type="predicted"/>
<dbReference type="EMBL" id="CAJVPZ010102485">
    <property type="protein sequence ID" value="CAG8822631.1"/>
    <property type="molecule type" value="Genomic_DNA"/>
</dbReference>
<accession>A0A9N9PAR8</accession>
<protein>
    <submittedName>
        <fullName evidence="1">15768_t:CDS:1</fullName>
    </submittedName>
</protein>